<feature type="transmembrane region" description="Helical" evidence="1">
    <location>
        <begin position="20"/>
        <end position="38"/>
    </location>
</feature>
<protein>
    <submittedName>
        <fullName evidence="2">Uncharacterized protein</fullName>
    </submittedName>
</protein>
<gene>
    <name evidence="2" type="ORF">ABE65_000960</name>
</gene>
<sequence>MDRIDTVDEYFQLVTKVNKWSAYLFWFSVLCSCLSFFTDKSPLLNTGINIIFIIVTVAYFILSNWMSLSLLREAQGKRRIHLLSNALGVKLDDEHTQLFYNNSQKESLVRLGVNVFENTLFTWKVTAEMAKTERVKLASYILFFILLTLINGININFISIIAQTVFTTGLIVNGIRLEILRSSCKQLFNEFRQVFLTNGTNSNKKVSATLLNLVFKYETTVASMGVHTSSKVFNRINSKISAEWEKIKLNLNL</sequence>
<feature type="transmembrane region" description="Helical" evidence="1">
    <location>
        <begin position="50"/>
        <end position="71"/>
    </location>
</feature>
<proteinExistence type="predicted"/>
<evidence type="ECO:0000256" key="1">
    <source>
        <dbReference type="SAM" id="Phobius"/>
    </source>
</evidence>
<dbReference type="Proteomes" id="UP000076623">
    <property type="component" value="Chromosome"/>
</dbReference>
<name>A0A160IIJ6_9BACL</name>
<dbReference type="EMBL" id="CP015378">
    <property type="protein sequence ID" value="ANC75507.1"/>
    <property type="molecule type" value="Genomic_DNA"/>
</dbReference>
<dbReference type="STRING" id="1221500.ABE65_000960"/>
<evidence type="ECO:0000313" key="2">
    <source>
        <dbReference type="EMBL" id="ANC75507.1"/>
    </source>
</evidence>
<accession>A0A160IIJ6</accession>
<keyword evidence="3" id="KW-1185">Reference proteome</keyword>
<feature type="transmembrane region" description="Helical" evidence="1">
    <location>
        <begin position="137"/>
        <end position="154"/>
    </location>
</feature>
<dbReference type="AlphaFoldDB" id="A0A160IIJ6"/>
<keyword evidence="1" id="KW-1133">Transmembrane helix</keyword>
<organism evidence="2 3">
    <name type="scientific">Fictibacillus phosphorivorans</name>
    <dbReference type="NCBI Taxonomy" id="1221500"/>
    <lineage>
        <taxon>Bacteria</taxon>
        <taxon>Bacillati</taxon>
        <taxon>Bacillota</taxon>
        <taxon>Bacilli</taxon>
        <taxon>Bacillales</taxon>
        <taxon>Fictibacillaceae</taxon>
        <taxon>Fictibacillus</taxon>
    </lineage>
</organism>
<reference evidence="2 3" key="1">
    <citation type="submission" date="2016-04" db="EMBL/GenBank/DDBJ databases">
        <title>Complete genome sequence of Fictibacillus phosphorivorans G25-29, a strain toxic to nematodes.</title>
        <authorList>
            <person name="Zheng Z."/>
        </authorList>
    </citation>
    <scope>NUCLEOTIDE SEQUENCE [LARGE SCALE GENOMIC DNA]</scope>
    <source>
        <strain evidence="2 3">G25-29</strain>
    </source>
</reference>
<evidence type="ECO:0000313" key="3">
    <source>
        <dbReference type="Proteomes" id="UP000076623"/>
    </source>
</evidence>
<dbReference type="KEGG" id="fpn:ABE65_000960"/>
<dbReference type="PROSITE" id="PS51257">
    <property type="entry name" value="PROKAR_LIPOPROTEIN"/>
    <property type="match status" value="1"/>
</dbReference>
<keyword evidence="1" id="KW-0472">Membrane</keyword>
<keyword evidence="1" id="KW-0812">Transmembrane</keyword>
<dbReference type="RefSeq" id="WP_066390735.1">
    <property type="nucleotide sequence ID" value="NZ_CP015378.1"/>
</dbReference>